<dbReference type="SUPFAM" id="SSF54427">
    <property type="entry name" value="NTF2-like"/>
    <property type="match status" value="1"/>
</dbReference>
<evidence type="ECO:0000313" key="3">
    <source>
        <dbReference type="Proteomes" id="UP000446768"/>
    </source>
</evidence>
<dbReference type="AlphaFoldDB" id="A0A7X2ILT2"/>
<name>A0A7X2ILT2_9BURK</name>
<accession>A0A7X2ILT2</accession>
<dbReference type="InterPro" id="IPR037401">
    <property type="entry name" value="SnoaL-like"/>
</dbReference>
<comment type="caution">
    <text evidence="2">The sequence shown here is derived from an EMBL/GenBank/DDBJ whole genome shotgun (WGS) entry which is preliminary data.</text>
</comment>
<dbReference type="Gene3D" id="3.10.450.50">
    <property type="match status" value="1"/>
</dbReference>
<proteinExistence type="predicted"/>
<sequence>MDLSDRISRLEAVEAIRQLKARYFHSCDGKDPDGMRDCFAAGPVDIDYGALGRFTDREGLVRLFTQLGCHPHIVEMHHGVNPDITVIDGDHARGTWSLHYQQIDTVKQTVTQLGALYDDAYVRVGGEWKISATRCKVTSSVMLSIAGGVPSVLHAGAA</sequence>
<gene>
    <name evidence="2" type="ORF">GJ700_10295</name>
</gene>
<dbReference type="EMBL" id="WKJJ01000005">
    <property type="protein sequence ID" value="MRV72103.1"/>
    <property type="molecule type" value="Genomic_DNA"/>
</dbReference>
<dbReference type="Pfam" id="PF13577">
    <property type="entry name" value="SnoaL_4"/>
    <property type="match status" value="1"/>
</dbReference>
<organism evidence="2 3">
    <name type="scientific">Pseudoduganella rivuli</name>
    <dbReference type="NCBI Taxonomy" id="2666085"/>
    <lineage>
        <taxon>Bacteria</taxon>
        <taxon>Pseudomonadati</taxon>
        <taxon>Pseudomonadota</taxon>
        <taxon>Betaproteobacteria</taxon>
        <taxon>Burkholderiales</taxon>
        <taxon>Oxalobacteraceae</taxon>
        <taxon>Telluria group</taxon>
        <taxon>Pseudoduganella</taxon>
    </lineage>
</organism>
<dbReference type="InterPro" id="IPR032710">
    <property type="entry name" value="NTF2-like_dom_sf"/>
</dbReference>
<evidence type="ECO:0000259" key="1">
    <source>
        <dbReference type="Pfam" id="PF13577"/>
    </source>
</evidence>
<dbReference type="Proteomes" id="UP000446768">
    <property type="component" value="Unassembled WGS sequence"/>
</dbReference>
<protein>
    <submittedName>
        <fullName evidence="2">Nuclear transport factor 2 family protein</fullName>
    </submittedName>
</protein>
<keyword evidence="3" id="KW-1185">Reference proteome</keyword>
<feature type="domain" description="SnoaL-like" evidence="1">
    <location>
        <begin position="9"/>
        <end position="133"/>
    </location>
</feature>
<evidence type="ECO:0000313" key="2">
    <source>
        <dbReference type="EMBL" id="MRV72103.1"/>
    </source>
</evidence>
<reference evidence="2 3" key="1">
    <citation type="submission" date="2019-11" db="EMBL/GenBank/DDBJ databases">
        <title>Novel species isolated from a subtropical stream in China.</title>
        <authorList>
            <person name="Lu H."/>
        </authorList>
    </citation>
    <scope>NUCLEOTIDE SEQUENCE [LARGE SCALE GENOMIC DNA]</scope>
    <source>
        <strain evidence="2 3">FT92W</strain>
    </source>
</reference>
<dbReference type="RefSeq" id="WP_154373299.1">
    <property type="nucleotide sequence ID" value="NZ_WKJJ01000005.1"/>
</dbReference>